<dbReference type="AlphaFoldDB" id="A0A0F8XF34"/>
<name>A0A0F8XF34_9ZZZZ</name>
<gene>
    <name evidence="1" type="ORF">LCGC14_2953810</name>
</gene>
<reference evidence="1" key="1">
    <citation type="journal article" date="2015" name="Nature">
        <title>Complex archaea that bridge the gap between prokaryotes and eukaryotes.</title>
        <authorList>
            <person name="Spang A."/>
            <person name="Saw J.H."/>
            <person name="Jorgensen S.L."/>
            <person name="Zaremba-Niedzwiedzka K."/>
            <person name="Martijn J."/>
            <person name="Lind A.E."/>
            <person name="van Eijk R."/>
            <person name="Schleper C."/>
            <person name="Guy L."/>
            <person name="Ettema T.J."/>
        </authorList>
    </citation>
    <scope>NUCLEOTIDE SEQUENCE</scope>
</reference>
<dbReference type="EMBL" id="LAZR01059596">
    <property type="protein sequence ID" value="KKK67468.1"/>
    <property type="molecule type" value="Genomic_DNA"/>
</dbReference>
<sequence>VIVLQSSLTRAVELAVVDKIKAVEIVDNVRLFGDYVYGGVNNATS</sequence>
<organism evidence="1">
    <name type="scientific">marine sediment metagenome</name>
    <dbReference type="NCBI Taxonomy" id="412755"/>
    <lineage>
        <taxon>unclassified sequences</taxon>
        <taxon>metagenomes</taxon>
        <taxon>ecological metagenomes</taxon>
    </lineage>
</organism>
<comment type="caution">
    <text evidence="1">The sequence shown here is derived from an EMBL/GenBank/DDBJ whole genome shotgun (WGS) entry which is preliminary data.</text>
</comment>
<evidence type="ECO:0000313" key="1">
    <source>
        <dbReference type="EMBL" id="KKK67468.1"/>
    </source>
</evidence>
<accession>A0A0F8XF34</accession>
<proteinExistence type="predicted"/>
<protein>
    <submittedName>
        <fullName evidence="1">Uncharacterized protein</fullName>
    </submittedName>
</protein>
<feature type="non-terminal residue" evidence="1">
    <location>
        <position position="1"/>
    </location>
</feature>